<evidence type="ECO:0000313" key="2">
    <source>
        <dbReference type="Proteomes" id="UP001472677"/>
    </source>
</evidence>
<accession>A0ABR2CWU7</accession>
<sequence>MNSFYLLDDPSFCNLQTCHHQKNMQCQDKLSCCGKEELFYCLIKKWGNQNQSFTMNCQKTFSPSAHQ</sequence>
<name>A0ABR2CWU7_9ROSI</name>
<protein>
    <submittedName>
        <fullName evidence="1">Uncharacterized protein</fullName>
    </submittedName>
</protein>
<gene>
    <name evidence="1" type="ORF">V6N12_029684</name>
</gene>
<dbReference type="Proteomes" id="UP001472677">
    <property type="component" value="Unassembled WGS sequence"/>
</dbReference>
<reference evidence="1 2" key="1">
    <citation type="journal article" date="2024" name="G3 (Bethesda)">
        <title>Genome assembly of Hibiscus sabdariffa L. provides insights into metabolisms of medicinal natural products.</title>
        <authorList>
            <person name="Kim T."/>
        </authorList>
    </citation>
    <scope>NUCLEOTIDE SEQUENCE [LARGE SCALE GENOMIC DNA]</scope>
    <source>
        <strain evidence="1">TK-2024</strain>
        <tissue evidence="1">Old leaves</tissue>
    </source>
</reference>
<organism evidence="1 2">
    <name type="scientific">Hibiscus sabdariffa</name>
    <name type="common">roselle</name>
    <dbReference type="NCBI Taxonomy" id="183260"/>
    <lineage>
        <taxon>Eukaryota</taxon>
        <taxon>Viridiplantae</taxon>
        <taxon>Streptophyta</taxon>
        <taxon>Embryophyta</taxon>
        <taxon>Tracheophyta</taxon>
        <taxon>Spermatophyta</taxon>
        <taxon>Magnoliopsida</taxon>
        <taxon>eudicotyledons</taxon>
        <taxon>Gunneridae</taxon>
        <taxon>Pentapetalae</taxon>
        <taxon>rosids</taxon>
        <taxon>malvids</taxon>
        <taxon>Malvales</taxon>
        <taxon>Malvaceae</taxon>
        <taxon>Malvoideae</taxon>
        <taxon>Hibiscus</taxon>
    </lineage>
</organism>
<dbReference type="EMBL" id="JBBPBM010000041">
    <property type="protein sequence ID" value="KAK8524830.1"/>
    <property type="molecule type" value="Genomic_DNA"/>
</dbReference>
<evidence type="ECO:0000313" key="1">
    <source>
        <dbReference type="EMBL" id="KAK8524830.1"/>
    </source>
</evidence>
<proteinExistence type="predicted"/>
<comment type="caution">
    <text evidence="1">The sequence shown here is derived from an EMBL/GenBank/DDBJ whole genome shotgun (WGS) entry which is preliminary data.</text>
</comment>
<keyword evidence="2" id="KW-1185">Reference proteome</keyword>